<feature type="compositionally biased region" description="Pro residues" evidence="1">
    <location>
        <begin position="1097"/>
        <end position="1113"/>
    </location>
</feature>
<evidence type="ECO:0000313" key="6">
    <source>
        <dbReference type="Proteomes" id="UP000005239"/>
    </source>
</evidence>
<feature type="region of interest" description="Disordered" evidence="1">
    <location>
        <begin position="994"/>
        <end position="1015"/>
    </location>
</feature>
<feature type="domain" description="PG2 pseudoGTPase" evidence="4">
    <location>
        <begin position="774"/>
        <end position="953"/>
    </location>
</feature>
<dbReference type="OrthoDB" id="9994905at2759"/>
<keyword evidence="6" id="KW-1185">Reference proteome</keyword>
<feature type="compositionally biased region" description="Basic and acidic residues" evidence="1">
    <location>
        <begin position="1074"/>
        <end position="1085"/>
    </location>
</feature>
<dbReference type="InterPro" id="IPR051978">
    <property type="entry name" value="Rho-GAP_domain"/>
</dbReference>
<reference evidence="5" key="2">
    <citation type="submission" date="2022-06" db="UniProtKB">
        <authorList>
            <consortium name="EnsemblMetazoa"/>
        </authorList>
    </citation>
    <scope>IDENTIFICATION</scope>
    <source>
        <strain evidence="5">PS312</strain>
    </source>
</reference>
<dbReference type="InterPro" id="IPR027417">
    <property type="entry name" value="P-loop_NTPase"/>
</dbReference>
<protein>
    <submittedName>
        <fullName evidence="5">Rga-5</fullName>
    </submittedName>
</protein>
<dbReference type="Pfam" id="PF00620">
    <property type="entry name" value="RhoGAP"/>
    <property type="match status" value="1"/>
</dbReference>
<dbReference type="GO" id="GO:0007266">
    <property type="term" value="P:Rho protein signal transduction"/>
    <property type="evidence" value="ECO:0000318"/>
    <property type="project" value="GO_Central"/>
</dbReference>
<dbReference type="EnsemblMetazoa" id="PPA16076.1">
    <property type="protein sequence ID" value="PPA16076.1"/>
    <property type="gene ID" value="WBGene00105630"/>
</dbReference>
<evidence type="ECO:0000313" key="5">
    <source>
        <dbReference type="EnsemblMetazoa" id="PPA16076.1"/>
    </source>
</evidence>
<dbReference type="PROSITE" id="PS51853">
    <property type="entry name" value="PG2"/>
    <property type="match status" value="1"/>
</dbReference>
<feature type="compositionally biased region" description="Low complexity" evidence="1">
    <location>
        <begin position="995"/>
        <end position="1010"/>
    </location>
</feature>
<keyword evidence="2" id="KW-1133">Transmembrane helix</keyword>
<name>A0A8R1UAI2_PRIPA</name>
<feature type="domain" description="Rho-GAP" evidence="3">
    <location>
        <begin position="1355"/>
        <end position="1534"/>
    </location>
</feature>
<dbReference type="CDD" id="cd00882">
    <property type="entry name" value="Ras_like_GTPase"/>
    <property type="match status" value="1"/>
</dbReference>
<accession>A0A8R1UAI2</accession>
<reference evidence="6" key="1">
    <citation type="journal article" date="2008" name="Nat. Genet.">
        <title>The Pristionchus pacificus genome provides a unique perspective on nematode lifestyle and parasitism.</title>
        <authorList>
            <person name="Dieterich C."/>
            <person name="Clifton S.W."/>
            <person name="Schuster L.N."/>
            <person name="Chinwalla A."/>
            <person name="Delehaunty K."/>
            <person name="Dinkelacker I."/>
            <person name="Fulton L."/>
            <person name="Fulton R."/>
            <person name="Godfrey J."/>
            <person name="Minx P."/>
            <person name="Mitreva M."/>
            <person name="Roeseler W."/>
            <person name="Tian H."/>
            <person name="Witte H."/>
            <person name="Yang S.P."/>
            <person name="Wilson R.K."/>
            <person name="Sommer R.J."/>
        </authorList>
    </citation>
    <scope>NUCLEOTIDE SEQUENCE [LARGE SCALE GENOMIC DNA]</scope>
    <source>
        <strain evidence="6">PS312</strain>
    </source>
</reference>
<feature type="region of interest" description="Disordered" evidence="1">
    <location>
        <begin position="1165"/>
        <end position="1190"/>
    </location>
</feature>
<dbReference type="GO" id="GO:0008361">
    <property type="term" value="P:regulation of cell size"/>
    <property type="evidence" value="ECO:0000318"/>
    <property type="project" value="GO_Central"/>
</dbReference>
<dbReference type="PANTHER" id="PTHR46005">
    <property type="entry name" value="RHO GTPASE-ACTIVATING PROTEIN 190"/>
    <property type="match status" value="1"/>
</dbReference>
<dbReference type="SUPFAM" id="SSF52540">
    <property type="entry name" value="P-loop containing nucleoside triphosphate hydrolases"/>
    <property type="match status" value="1"/>
</dbReference>
<feature type="region of interest" description="Disordered" evidence="1">
    <location>
        <begin position="1331"/>
        <end position="1360"/>
    </location>
</feature>
<evidence type="ECO:0000256" key="1">
    <source>
        <dbReference type="SAM" id="MobiDB-lite"/>
    </source>
</evidence>
<dbReference type="Gene3D" id="1.10.555.10">
    <property type="entry name" value="Rho GTPase activation protein"/>
    <property type="match status" value="1"/>
</dbReference>
<evidence type="ECO:0000259" key="4">
    <source>
        <dbReference type="PROSITE" id="PS51853"/>
    </source>
</evidence>
<dbReference type="GO" id="GO:0005829">
    <property type="term" value="C:cytosol"/>
    <property type="evidence" value="ECO:0000318"/>
    <property type="project" value="GO_Central"/>
</dbReference>
<organism evidence="5 6">
    <name type="scientific">Pristionchus pacificus</name>
    <name type="common">Parasitic nematode worm</name>
    <dbReference type="NCBI Taxonomy" id="54126"/>
    <lineage>
        <taxon>Eukaryota</taxon>
        <taxon>Metazoa</taxon>
        <taxon>Ecdysozoa</taxon>
        <taxon>Nematoda</taxon>
        <taxon>Chromadorea</taxon>
        <taxon>Rhabditida</taxon>
        <taxon>Rhabditina</taxon>
        <taxon>Diplogasteromorpha</taxon>
        <taxon>Diplogasteroidea</taxon>
        <taxon>Neodiplogasteridae</taxon>
        <taxon>Pristionchus</taxon>
    </lineage>
</organism>
<dbReference type="Pfam" id="PF19518">
    <property type="entry name" value="RhoGAP_pG1_pG2"/>
    <property type="match status" value="1"/>
</dbReference>
<dbReference type="InterPro" id="IPR008936">
    <property type="entry name" value="Rho_GTPase_activation_prot"/>
</dbReference>
<dbReference type="PROSITE" id="PS50238">
    <property type="entry name" value="RHOGAP"/>
    <property type="match status" value="1"/>
</dbReference>
<dbReference type="InterPro" id="IPR045786">
    <property type="entry name" value="RhoGAP_pG1_pG2"/>
</dbReference>
<feature type="compositionally biased region" description="Low complexity" evidence="1">
    <location>
        <begin position="1165"/>
        <end position="1188"/>
    </location>
</feature>
<evidence type="ECO:0000259" key="3">
    <source>
        <dbReference type="PROSITE" id="PS50238"/>
    </source>
</evidence>
<dbReference type="PANTHER" id="PTHR46005:SF4">
    <property type="entry name" value="RHO GTPASE-ACTIVATING PROTEIN 190"/>
    <property type="match status" value="1"/>
</dbReference>
<dbReference type="Gene3D" id="3.40.50.300">
    <property type="entry name" value="P-loop containing nucleotide triphosphate hydrolases"/>
    <property type="match status" value="1"/>
</dbReference>
<gene>
    <name evidence="5" type="primary">WBGene00105630</name>
</gene>
<feature type="region of interest" description="Disordered" evidence="1">
    <location>
        <begin position="1248"/>
        <end position="1284"/>
    </location>
</feature>
<sequence>MSSLCPSVWTVCITGVSGSERVKGSLGVGKSLLCNRFVRGHHDDFFLDHSSTLSQTDFSGSPVINNDHWLYWGERILEADPSSGQTTLVRVIEQTEFVDDETFEPIAGPSYEPYEKRCARIRLESRDKLMYIRQEQLGTEADYPQRVLPEGKTNVDSFIFVFDCSTVARRNNEKHVDYASTLLNQLVKSKRSVVIAASKFDASDENGRQALNRLVSRKSFRDIPIVQVSSVCNVNVDELFAVSIRYKSRLRVRPYDVALRNVDVANRETRSAYTSLLHGLISIDGWPSQRTPWSRLVGEMGMSRNPSFLQFVRVFGIGAARATFESHVQEVREKCMKARLRALLPSLSSVFNSLLDRNEAIHLEWIEAREKIYDHPLFDAYFLPLGTLGRLLEPISSEEHLSRPDARFPAEIVLRVEAKQEYEIWRDSIGNEMRRIKLEEEAEKFLSSCHQVTPGRSLGEVKMLLAGTDCILDALTPPQLATVYDRFQGELISRSESELAESLLEHVEIFVEIIVSKREFSNPTVSTPVVLSNNDMDHLRTVLQEDIRYRQLSCVRDRREWMIREWAAFLSLPFSCRCPALIKCIDTLSHDIVHPFIQRRRQLMEGEEMERMEMVVYGQEALTRMFCLEMQRSQMEGRLRSQQGMTQLMCREGRLEDGLDRRRMRLFLVESQTTLAKYKEILKNKCDISPPSPPPPPSLFLIACPEEDYHLIPLLQQDTSSLAESVKGYTVSPRSTCESSSGSIESPSPFPPSHLLGVIENAMEIVESTRTFLRANMSIMCGDSSNPESLLSSLLSSSFFRLLSNRSNLDSVPVIPLLTQKGNLRIDLRLSSYHSWLCMRPRLPIHAHILVYSAKRCSSWSHTRAGVRRILEEGDDSLTGKAILIIAIANDVTDYFRHEETNVLLTEGAELATSVGAQFISISGENGGGGGISNGSAAQLSSFFNRIASMMPPNGRKSANCTMDRHMSGGSVKSDYGSVRILEGEEELINKKEGTTMTATPATPSTSSTTQRRRPVPPRLLFNRYSMMSSSPSVPSIAPLATPEPLDIATEYSTVQDSGSSEDDYVLMDRLMKDKRYNTSEENTNKDVSTSKMIPSSNPPPPPPLPLSPPPSSSPSILRKCTIPPLQSIPSLGYHKMSTPSCLHLLGASLVSAPLVSPSLIPSSMSSSVYGGSSRSDSSPSSINSSLSTHPLTTRSLTMDVINMDAVTKARAKAGVIGGQRGMRNSISVESLTGDNKKKNSFVRKIKSSFRRRPRDSSVGGIEGGGGGDGKGREGGASLPQSPALGSVRRLEYKKHTTLPIVMTTAATPPGGSSSNDKSWASAGFSWLAGRSPHRRRKERSVTSGIERETTPPSAPLSSLISHESIPSVPLFVVNAVTLIEKEGGLSAEGIYRLSGSRSQQEELEHRLSLSNSSYSSPVDVYSVAVALKNFFLRLPEPVIPREFQSELLNADDIPSMRSILKSLPLLNRNVLMFLLAHLDKVADSSPTAMTHANLAIVWLPALIQPQFKDLEHLTSGVDSYKVCYLHDPFIIIFFTENGTSSSGELAIDSTIRQQKPHIILVFSSFCFVVSILSHIFHFLFEPHNSDLILPSLH</sequence>
<keyword evidence="2" id="KW-0472">Membrane</keyword>
<feature type="transmembrane region" description="Helical" evidence="2">
    <location>
        <begin position="1559"/>
        <end position="1581"/>
    </location>
</feature>
<proteinExistence type="predicted"/>
<dbReference type="SMART" id="SM00324">
    <property type="entry name" value="RhoGAP"/>
    <property type="match status" value="1"/>
</dbReference>
<keyword evidence="2" id="KW-0812">Transmembrane</keyword>
<dbReference type="Proteomes" id="UP000005239">
    <property type="component" value="Unassembled WGS sequence"/>
</dbReference>
<dbReference type="InterPro" id="IPR000198">
    <property type="entry name" value="RhoGAP_dom"/>
</dbReference>
<dbReference type="SUPFAM" id="SSF48350">
    <property type="entry name" value="GTPase activation domain, GAP"/>
    <property type="match status" value="1"/>
</dbReference>
<dbReference type="GO" id="GO:0005096">
    <property type="term" value="F:GTPase activator activity"/>
    <property type="evidence" value="ECO:0000318"/>
    <property type="project" value="GO_Central"/>
</dbReference>
<dbReference type="GO" id="GO:0050770">
    <property type="term" value="P:regulation of axonogenesis"/>
    <property type="evidence" value="ECO:0000318"/>
    <property type="project" value="GO_Central"/>
</dbReference>
<dbReference type="InterPro" id="IPR039006">
    <property type="entry name" value="RhoGAP_pG2"/>
</dbReference>
<feature type="region of interest" description="Disordered" evidence="1">
    <location>
        <begin position="1074"/>
        <end position="1120"/>
    </location>
</feature>
<evidence type="ECO:0000256" key="2">
    <source>
        <dbReference type="SAM" id="Phobius"/>
    </source>
</evidence>